<evidence type="ECO:0000313" key="3">
    <source>
        <dbReference type="Proteomes" id="UP000012174"/>
    </source>
</evidence>
<reference evidence="3" key="1">
    <citation type="journal article" date="2013" name="Genome Announc.">
        <title>Draft genome sequence of the grapevine dieback fungus Eutypa lata UCR-EL1.</title>
        <authorList>
            <person name="Blanco-Ulate B."/>
            <person name="Rolshausen P.E."/>
            <person name="Cantu D."/>
        </authorList>
    </citation>
    <scope>NUCLEOTIDE SEQUENCE [LARGE SCALE GENOMIC DNA]</scope>
    <source>
        <strain evidence="3">UCR-EL1</strain>
    </source>
</reference>
<feature type="compositionally biased region" description="Low complexity" evidence="1">
    <location>
        <begin position="121"/>
        <end position="144"/>
    </location>
</feature>
<keyword evidence="3" id="KW-1185">Reference proteome</keyword>
<accession>M7SDE1</accession>
<name>M7SDE1_EUTLA</name>
<dbReference type="EMBL" id="KB707483">
    <property type="protein sequence ID" value="EMR62177.1"/>
    <property type="molecule type" value="Genomic_DNA"/>
</dbReference>
<sequence>MIASAPTAAMSPMRSSFESSGFPRLRAKSDLDTATRADHLREARRKFERKERAKEEKYAREEIKRRERADTKRAQEAERQAAAALKEQNAARARQEAAELEDAMLHKRHHRRKISTTSSGRPSLSAARPSMSMSASARPSTSRRNTFGGAGGGGASGGGSGFEKEPEKFSSRNYDSLDAHNPPDFGSEAGHAQGVSFQSTRRTHSAKKKTHSAWHMFLLWLRTKLLRAGKSH</sequence>
<dbReference type="AlphaFoldDB" id="M7SDE1"/>
<organism evidence="2 3">
    <name type="scientific">Eutypa lata (strain UCR-EL1)</name>
    <name type="common">Grapevine dieback disease fungus</name>
    <name type="synonym">Eutypa armeniacae</name>
    <dbReference type="NCBI Taxonomy" id="1287681"/>
    <lineage>
        <taxon>Eukaryota</taxon>
        <taxon>Fungi</taxon>
        <taxon>Dikarya</taxon>
        <taxon>Ascomycota</taxon>
        <taxon>Pezizomycotina</taxon>
        <taxon>Sordariomycetes</taxon>
        <taxon>Xylariomycetidae</taxon>
        <taxon>Xylariales</taxon>
        <taxon>Diatrypaceae</taxon>
        <taxon>Eutypa</taxon>
    </lineage>
</organism>
<evidence type="ECO:0000256" key="1">
    <source>
        <dbReference type="SAM" id="MobiDB-lite"/>
    </source>
</evidence>
<dbReference type="Proteomes" id="UP000012174">
    <property type="component" value="Unassembled WGS sequence"/>
</dbReference>
<gene>
    <name evidence="2" type="ORF">UCREL1_10898</name>
</gene>
<feature type="compositionally biased region" description="Basic and acidic residues" evidence="1">
    <location>
        <begin position="162"/>
        <end position="178"/>
    </location>
</feature>
<protein>
    <submittedName>
        <fullName evidence="2">Uncharacterized protein</fullName>
    </submittedName>
</protein>
<feature type="region of interest" description="Disordered" evidence="1">
    <location>
        <begin position="1"/>
        <end position="208"/>
    </location>
</feature>
<feature type="compositionally biased region" description="Low complexity" evidence="1">
    <location>
        <begin position="80"/>
        <end position="92"/>
    </location>
</feature>
<proteinExistence type="predicted"/>
<feature type="compositionally biased region" description="Gly residues" evidence="1">
    <location>
        <begin position="148"/>
        <end position="161"/>
    </location>
</feature>
<dbReference type="KEGG" id="ela:UCREL1_10898"/>
<dbReference type="HOGENOM" id="CLU_1194895_0_0_1"/>
<dbReference type="OMA" id="QSTRRTH"/>
<feature type="compositionally biased region" description="Basic and acidic residues" evidence="1">
    <location>
        <begin position="27"/>
        <end position="41"/>
    </location>
</feature>
<dbReference type="OrthoDB" id="5377213at2759"/>
<dbReference type="eggNOG" id="ENOG502S6IQ">
    <property type="taxonomic scope" value="Eukaryota"/>
</dbReference>
<feature type="compositionally biased region" description="Basic and acidic residues" evidence="1">
    <location>
        <begin position="48"/>
        <end position="79"/>
    </location>
</feature>
<evidence type="ECO:0000313" key="2">
    <source>
        <dbReference type="EMBL" id="EMR62177.1"/>
    </source>
</evidence>